<feature type="region of interest" description="Disordered" evidence="1">
    <location>
        <begin position="123"/>
        <end position="221"/>
    </location>
</feature>
<evidence type="ECO:0000313" key="2">
    <source>
        <dbReference type="EMBL" id="GMF19138.1"/>
    </source>
</evidence>
<accession>A0A9W6TSS7</accession>
<feature type="compositionally biased region" description="Low complexity" evidence="1">
    <location>
        <begin position="189"/>
        <end position="204"/>
    </location>
</feature>
<dbReference type="AlphaFoldDB" id="A0A9W6TSS7"/>
<feature type="compositionally biased region" description="Polar residues" evidence="1">
    <location>
        <begin position="206"/>
        <end position="221"/>
    </location>
</feature>
<evidence type="ECO:0000313" key="3">
    <source>
        <dbReference type="Proteomes" id="UP001165121"/>
    </source>
</evidence>
<organism evidence="2 3">
    <name type="scientific">Phytophthora fragariaefolia</name>
    <dbReference type="NCBI Taxonomy" id="1490495"/>
    <lineage>
        <taxon>Eukaryota</taxon>
        <taxon>Sar</taxon>
        <taxon>Stramenopiles</taxon>
        <taxon>Oomycota</taxon>
        <taxon>Peronosporomycetes</taxon>
        <taxon>Peronosporales</taxon>
        <taxon>Peronosporaceae</taxon>
        <taxon>Phytophthora</taxon>
    </lineage>
</organism>
<gene>
    <name evidence="2" type="ORF">Pfra01_000189900</name>
</gene>
<protein>
    <submittedName>
        <fullName evidence="2">Unnamed protein product</fullName>
    </submittedName>
</protein>
<proteinExistence type="predicted"/>
<dbReference type="EMBL" id="BSXT01000147">
    <property type="protein sequence ID" value="GMF19138.1"/>
    <property type="molecule type" value="Genomic_DNA"/>
</dbReference>
<keyword evidence="3" id="KW-1185">Reference proteome</keyword>
<feature type="region of interest" description="Disordered" evidence="1">
    <location>
        <begin position="44"/>
        <end position="85"/>
    </location>
</feature>
<comment type="caution">
    <text evidence="2">The sequence shown here is derived from an EMBL/GenBank/DDBJ whole genome shotgun (WGS) entry which is preliminary data.</text>
</comment>
<sequence length="221" mass="24235">MSPLGSKDFRVSIRRAAPIPRSSVHSPLRPVPNRRDTLNVTVKARPNNAQLKTKTRAGPDGAAQDRGTFTTGHGASDEREGNEDQYPAEELDYALCKTQFARMLERDPILSLLRPKLTNELTRHLAPQTDADVRPSATDHAVNDYTCEDGDPVSRGERDPQSTGTRDNPVDAVDDNAQYERVSSYRAGTISQDAATSDDSARTAIESVSSQSTPWSKSQTR</sequence>
<name>A0A9W6TSS7_9STRA</name>
<evidence type="ECO:0000256" key="1">
    <source>
        <dbReference type="SAM" id="MobiDB-lite"/>
    </source>
</evidence>
<reference evidence="2" key="1">
    <citation type="submission" date="2023-04" db="EMBL/GenBank/DDBJ databases">
        <title>Phytophthora fragariaefolia NBRC 109709.</title>
        <authorList>
            <person name="Ichikawa N."/>
            <person name="Sato H."/>
            <person name="Tonouchi N."/>
        </authorList>
    </citation>
    <scope>NUCLEOTIDE SEQUENCE</scope>
    <source>
        <strain evidence="2">NBRC 109709</strain>
    </source>
</reference>
<dbReference type="Proteomes" id="UP001165121">
    <property type="component" value="Unassembled WGS sequence"/>
</dbReference>